<evidence type="ECO:0000259" key="1">
    <source>
        <dbReference type="Pfam" id="PF00005"/>
    </source>
</evidence>
<dbReference type="InterPro" id="IPR039421">
    <property type="entry name" value="Type_1_exporter"/>
</dbReference>
<dbReference type="AlphaFoldDB" id="A0A8H2X125"/>
<gene>
    <name evidence="2" type="ORF">RDB_LOCUS68037</name>
</gene>
<proteinExistence type="predicted"/>
<dbReference type="InterPro" id="IPR003439">
    <property type="entry name" value="ABC_transporter-like_ATP-bd"/>
</dbReference>
<protein>
    <recommendedName>
        <fullName evidence="1">ABC transporter domain-containing protein</fullName>
    </recommendedName>
</protein>
<dbReference type="GO" id="GO:0016887">
    <property type="term" value="F:ATP hydrolysis activity"/>
    <property type="evidence" value="ECO:0007669"/>
    <property type="project" value="InterPro"/>
</dbReference>
<dbReference type="Pfam" id="PF00005">
    <property type="entry name" value="ABC_tran"/>
    <property type="match status" value="1"/>
</dbReference>
<dbReference type="SUPFAM" id="SSF52540">
    <property type="entry name" value="P-loop containing nucleoside triphosphate hydrolases"/>
    <property type="match status" value="1"/>
</dbReference>
<comment type="caution">
    <text evidence="2">The sequence shown here is derived from an EMBL/GenBank/DDBJ whole genome shotgun (WGS) entry which is preliminary data.</text>
</comment>
<evidence type="ECO:0000313" key="3">
    <source>
        <dbReference type="Proteomes" id="UP000663846"/>
    </source>
</evidence>
<sequence>MTIELNVVVFKHPSTSKEVIKDISFKIDSGQLCMIVGRNGSGESTTTSLIRGLYGIDPGNILLEGRSVRDYNVSSLQSAANIMYQDYHHLSLTIRDKTQLGRPECDHPAQQVEAGAKLGGAYDFIQKLPLKFETNIEPMETGFTSRGGKAITPTNTNLFLIWRSRPTSVVGNGRDLQ</sequence>
<dbReference type="EMBL" id="CAJMWS010000312">
    <property type="protein sequence ID" value="CAE6410429.1"/>
    <property type="molecule type" value="Genomic_DNA"/>
</dbReference>
<organism evidence="2 3">
    <name type="scientific">Rhizoctonia solani</name>
    <dbReference type="NCBI Taxonomy" id="456999"/>
    <lineage>
        <taxon>Eukaryota</taxon>
        <taxon>Fungi</taxon>
        <taxon>Dikarya</taxon>
        <taxon>Basidiomycota</taxon>
        <taxon>Agaricomycotina</taxon>
        <taxon>Agaricomycetes</taxon>
        <taxon>Cantharellales</taxon>
        <taxon>Ceratobasidiaceae</taxon>
        <taxon>Rhizoctonia</taxon>
    </lineage>
</organism>
<evidence type="ECO:0000313" key="2">
    <source>
        <dbReference type="EMBL" id="CAE6410429.1"/>
    </source>
</evidence>
<dbReference type="Gene3D" id="3.40.50.300">
    <property type="entry name" value="P-loop containing nucleotide triphosphate hydrolases"/>
    <property type="match status" value="1"/>
</dbReference>
<dbReference type="Proteomes" id="UP000663846">
    <property type="component" value="Unassembled WGS sequence"/>
</dbReference>
<accession>A0A8H2X125</accession>
<name>A0A8H2X125_9AGAM</name>
<dbReference type="PANTHER" id="PTHR24221">
    <property type="entry name" value="ATP-BINDING CASSETTE SUB-FAMILY B"/>
    <property type="match status" value="1"/>
</dbReference>
<reference evidence="2" key="1">
    <citation type="submission" date="2021-01" db="EMBL/GenBank/DDBJ databases">
        <authorList>
            <person name="Kaushik A."/>
        </authorList>
    </citation>
    <scope>NUCLEOTIDE SEQUENCE</scope>
    <source>
        <strain evidence="2">AG1-1C</strain>
    </source>
</reference>
<dbReference type="GO" id="GO:0005524">
    <property type="term" value="F:ATP binding"/>
    <property type="evidence" value="ECO:0007669"/>
    <property type="project" value="InterPro"/>
</dbReference>
<dbReference type="PANTHER" id="PTHR24221:SF632">
    <property type="entry name" value="ATP-DEPENDENT LIPID A-CORE FLIPPASE"/>
    <property type="match status" value="1"/>
</dbReference>
<feature type="domain" description="ABC transporter" evidence="1">
    <location>
        <begin position="21"/>
        <end position="128"/>
    </location>
</feature>
<dbReference type="InterPro" id="IPR027417">
    <property type="entry name" value="P-loop_NTPase"/>
</dbReference>
<dbReference type="GO" id="GO:0034040">
    <property type="term" value="F:ATPase-coupled lipid transmembrane transporter activity"/>
    <property type="evidence" value="ECO:0007669"/>
    <property type="project" value="TreeGrafter"/>
</dbReference>